<dbReference type="EC" id="6.1.1.12" evidence="7"/>
<keyword evidence="2 7" id="KW-0436">Ligase</keyword>
<dbReference type="RefSeq" id="WP_120784288.1">
    <property type="nucleotide sequence ID" value="NZ_CP032626.1"/>
</dbReference>
<feature type="region of interest" description="Disordered" evidence="8">
    <location>
        <begin position="563"/>
        <end position="593"/>
    </location>
</feature>
<comment type="catalytic activity">
    <reaction evidence="7">
        <text>tRNA(Asp) + L-aspartate + ATP = L-aspartyl-tRNA(Asp) + AMP + diphosphate</text>
        <dbReference type="Rhea" id="RHEA:19649"/>
        <dbReference type="Rhea" id="RHEA-COMP:9660"/>
        <dbReference type="Rhea" id="RHEA-COMP:9678"/>
        <dbReference type="ChEBI" id="CHEBI:29991"/>
        <dbReference type="ChEBI" id="CHEBI:30616"/>
        <dbReference type="ChEBI" id="CHEBI:33019"/>
        <dbReference type="ChEBI" id="CHEBI:78442"/>
        <dbReference type="ChEBI" id="CHEBI:78516"/>
        <dbReference type="ChEBI" id="CHEBI:456215"/>
        <dbReference type="EC" id="6.1.1.12"/>
    </reaction>
</comment>
<evidence type="ECO:0000256" key="7">
    <source>
        <dbReference type="HAMAP-Rule" id="MF_00044"/>
    </source>
</evidence>
<protein>
    <recommendedName>
        <fullName evidence="7">Aspartate--tRNA ligase</fullName>
        <ecNumber evidence="7">6.1.1.12</ecNumber>
    </recommendedName>
    <alternativeName>
        <fullName evidence="7">Aspartyl-tRNA synthetase</fullName>
        <shortName evidence="7">AspRS</shortName>
    </alternativeName>
</protein>
<keyword evidence="11" id="KW-1185">Reference proteome</keyword>
<dbReference type="GO" id="GO:0140096">
    <property type="term" value="F:catalytic activity, acting on a protein"/>
    <property type="evidence" value="ECO:0007669"/>
    <property type="project" value="UniProtKB-ARBA"/>
</dbReference>
<dbReference type="Gene3D" id="2.40.50.140">
    <property type="entry name" value="Nucleic acid-binding proteins"/>
    <property type="match status" value="1"/>
</dbReference>
<evidence type="ECO:0000259" key="9">
    <source>
        <dbReference type="PROSITE" id="PS50862"/>
    </source>
</evidence>
<dbReference type="PANTHER" id="PTHR22594:SF5">
    <property type="entry name" value="ASPARTATE--TRNA LIGASE, MITOCHONDRIAL"/>
    <property type="match status" value="1"/>
</dbReference>
<dbReference type="GO" id="GO:0003676">
    <property type="term" value="F:nucleic acid binding"/>
    <property type="evidence" value="ECO:0007669"/>
    <property type="project" value="InterPro"/>
</dbReference>
<evidence type="ECO:0000256" key="3">
    <source>
        <dbReference type="ARBA" id="ARBA00022741"/>
    </source>
</evidence>
<evidence type="ECO:0000256" key="8">
    <source>
        <dbReference type="SAM" id="MobiDB-lite"/>
    </source>
</evidence>
<feature type="binding site" evidence="7">
    <location>
        <begin position="221"/>
        <end position="223"/>
    </location>
    <ligand>
        <name>ATP</name>
        <dbReference type="ChEBI" id="CHEBI:30616"/>
    </ligand>
</feature>
<keyword evidence="3 7" id="KW-0547">Nucleotide-binding</keyword>
<dbReference type="PRINTS" id="PR01042">
    <property type="entry name" value="TRNASYNTHASP"/>
</dbReference>
<feature type="binding site" evidence="7">
    <location>
        <position position="493"/>
    </location>
    <ligand>
        <name>L-aspartate</name>
        <dbReference type="ChEBI" id="CHEBI:29991"/>
    </ligand>
</feature>
<dbReference type="PANTHER" id="PTHR22594">
    <property type="entry name" value="ASPARTYL/LYSYL-TRNA SYNTHETASE"/>
    <property type="match status" value="1"/>
</dbReference>
<dbReference type="InterPro" id="IPR029351">
    <property type="entry name" value="GAD_dom"/>
</dbReference>
<feature type="binding site" evidence="7">
    <location>
        <position position="175"/>
    </location>
    <ligand>
        <name>L-aspartate</name>
        <dbReference type="ChEBI" id="CHEBI:29991"/>
    </ligand>
</feature>
<dbReference type="InterPro" id="IPR006195">
    <property type="entry name" value="aa-tRNA-synth_II"/>
</dbReference>
<dbReference type="InterPro" id="IPR002312">
    <property type="entry name" value="Asp/Asn-tRNA-synth_IIb"/>
</dbReference>
<dbReference type="Gene3D" id="3.30.930.10">
    <property type="entry name" value="Bira Bifunctional Protein, Domain 2"/>
    <property type="match status" value="1"/>
</dbReference>
<proteinExistence type="inferred from homology"/>
<dbReference type="InterPro" id="IPR012340">
    <property type="entry name" value="NA-bd_OB-fold"/>
</dbReference>
<dbReference type="GO" id="GO:0005524">
    <property type="term" value="F:ATP binding"/>
    <property type="evidence" value="ECO:0007669"/>
    <property type="project" value="UniProtKB-UniRule"/>
</dbReference>
<dbReference type="NCBIfam" id="NF001750">
    <property type="entry name" value="PRK00476.1"/>
    <property type="match status" value="1"/>
</dbReference>
<comment type="subunit">
    <text evidence="7">Homodimer.</text>
</comment>
<dbReference type="HAMAP" id="MF_00044">
    <property type="entry name" value="Asp_tRNA_synth_type1"/>
    <property type="match status" value="1"/>
</dbReference>
<dbReference type="InterPro" id="IPR004364">
    <property type="entry name" value="Aa-tRNA-synt_II"/>
</dbReference>
<keyword evidence="5 7" id="KW-0648">Protein biosynthesis</keyword>
<dbReference type="InterPro" id="IPR004115">
    <property type="entry name" value="GAD-like_sf"/>
</dbReference>
<gene>
    <name evidence="7 10" type="primary">aspS</name>
    <name evidence="10" type="ORF">D7I45_03060</name>
</gene>
<dbReference type="Pfam" id="PF00152">
    <property type="entry name" value="tRNA-synt_2"/>
    <property type="match status" value="1"/>
</dbReference>
<reference evidence="10 11" key="1">
    <citation type="submission" date="2018-09" db="EMBL/GenBank/DDBJ databases">
        <title>Genome sequencing of strain BHWM-4.</title>
        <authorList>
            <person name="Heo J."/>
            <person name="Kim S.-J."/>
            <person name="Kwon S.-W."/>
        </authorList>
    </citation>
    <scope>NUCLEOTIDE SEQUENCE [LARGE SCALE GENOMIC DNA]</scope>
    <source>
        <strain evidence="10 11">BHWM-4</strain>
    </source>
</reference>
<dbReference type="PROSITE" id="PS50862">
    <property type="entry name" value="AA_TRNA_LIGASE_II"/>
    <property type="match status" value="1"/>
</dbReference>
<dbReference type="CDD" id="cd04317">
    <property type="entry name" value="EcAspRS_like_N"/>
    <property type="match status" value="1"/>
</dbReference>
<dbReference type="KEGG" id="abom:D7I45_03060"/>
<feature type="binding site" evidence="7">
    <location>
        <position position="450"/>
    </location>
    <ligand>
        <name>L-aspartate</name>
        <dbReference type="ChEBI" id="CHEBI:29991"/>
    </ligand>
</feature>
<dbReference type="GO" id="GO:0005737">
    <property type="term" value="C:cytoplasm"/>
    <property type="evidence" value="ECO:0007669"/>
    <property type="project" value="UniProtKB-SubCell"/>
</dbReference>
<dbReference type="Gene3D" id="3.30.1360.30">
    <property type="entry name" value="GAD-like domain"/>
    <property type="match status" value="1"/>
</dbReference>
<comment type="caution">
    <text evidence="7">Lacks conserved residue(s) required for the propagation of feature annotation.</text>
</comment>
<dbReference type="NCBIfam" id="TIGR00459">
    <property type="entry name" value="aspS_bact"/>
    <property type="match status" value="1"/>
</dbReference>
<dbReference type="InterPro" id="IPR004365">
    <property type="entry name" value="NA-bd_OB_tRNA"/>
</dbReference>
<feature type="region of interest" description="Aspartate" evidence="7">
    <location>
        <begin position="199"/>
        <end position="202"/>
    </location>
</feature>
<dbReference type="EMBL" id="CP032626">
    <property type="protein sequence ID" value="AYF92520.1"/>
    <property type="molecule type" value="Genomic_DNA"/>
</dbReference>
<comment type="function">
    <text evidence="7">Catalyzes the attachment of L-aspartate to tRNA(Asp) in a two-step reaction: L-aspartate is first activated by ATP to form Asp-AMP and then transferred to the acceptor end of tRNA(Asp).</text>
</comment>
<comment type="similarity">
    <text evidence="1 7">Belongs to the class-II aminoacyl-tRNA synthetase family. Type 1 subfamily.</text>
</comment>
<evidence type="ECO:0000313" key="10">
    <source>
        <dbReference type="EMBL" id="AYF92520.1"/>
    </source>
</evidence>
<organism evidence="10 11">
    <name type="scientific">Apilactobacillus bombintestini</name>
    <dbReference type="NCBI Taxonomy" id="2419772"/>
    <lineage>
        <taxon>Bacteria</taxon>
        <taxon>Bacillati</taxon>
        <taxon>Bacillota</taxon>
        <taxon>Bacilli</taxon>
        <taxon>Lactobacillales</taxon>
        <taxon>Lactobacillaceae</taxon>
        <taxon>Apilactobacillus</taxon>
    </lineage>
</organism>
<keyword evidence="6 7" id="KW-0030">Aminoacyl-tRNA synthetase</keyword>
<evidence type="ECO:0000256" key="6">
    <source>
        <dbReference type="ARBA" id="ARBA00023146"/>
    </source>
</evidence>
<dbReference type="OrthoDB" id="9802326at2"/>
<evidence type="ECO:0000256" key="5">
    <source>
        <dbReference type="ARBA" id="ARBA00022917"/>
    </source>
</evidence>
<dbReference type="GO" id="GO:0016740">
    <property type="term" value="F:transferase activity"/>
    <property type="evidence" value="ECO:0007669"/>
    <property type="project" value="UniProtKB-ARBA"/>
</dbReference>
<dbReference type="SUPFAM" id="SSF50249">
    <property type="entry name" value="Nucleic acid-binding proteins"/>
    <property type="match status" value="1"/>
</dbReference>
<dbReference type="InterPro" id="IPR047089">
    <property type="entry name" value="Asp-tRNA-ligase_1_N"/>
</dbReference>
<dbReference type="GO" id="GO:0004815">
    <property type="term" value="F:aspartate-tRNA ligase activity"/>
    <property type="evidence" value="ECO:0007669"/>
    <property type="project" value="UniProtKB-UniRule"/>
</dbReference>
<name>A0A387AZT0_9LACO</name>
<dbReference type="SUPFAM" id="SSF55261">
    <property type="entry name" value="GAD domain-like"/>
    <property type="match status" value="1"/>
</dbReference>
<feature type="binding site" evidence="7">
    <location>
        <position position="230"/>
    </location>
    <ligand>
        <name>ATP</name>
        <dbReference type="ChEBI" id="CHEBI:30616"/>
    </ligand>
</feature>
<evidence type="ECO:0000256" key="1">
    <source>
        <dbReference type="ARBA" id="ARBA00006303"/>
    </source>
</evidence>
<dbReference type="InterPro" id="IPR004524">
    <property type="entry name" value="Asp-tRNA-ligase_1"/>
</dbReference>
<comment type="subcellular location">
    <subcellularLocation>
        <location evidence="7">Cytoplasm</location>
    </subcellularLocation>
</comment>
<keyword evidence="4 7" id="KW-0067">ATP-binding</keyword>
<dbReference type="Pfam" id="PF01336">
    <property type="entry name" value="tRNA_anti-codon"/>
    <property type="match status" value="1"/>
</dbReference>
<dbReference type="SUPFAM" id="SSF55681">
    <property type="entry name" value="Class II aaRS and biotin synthetases"/>
    <property type="match status" value="1"/>
</dbReference>
<feature type="binding site" evidence="7">
    <location>
        <position position="221"/>
    </location>
    <ligand>
        <name>L-aspartate</name>
        <dbReference type="ChEBI" id="CHEBI:29991"/>
    </ligand>
</feature>
<feature type="domain" description="Aminoacyl-transfer RNA synthetases class-II family profile" evidence="9">
    <location>
        <begin position="141"/>
        <end position="567"/>
    </location>
</feature>
<dbReference type="GO" id="GO:0006422">
    <property type="term" value="P:aspartyl-tRNA aminoacylation"/>
    <property type="evidence" value="ECO:0007669"/>
    <property type="project" value="UniProtKB-UniRule"/>
</dbReference>
<accession>A0A387AZT0</accession>
<evidence type="ECO:0000313" key="11">
    <source>
        <dbReference type="Proteomes" id="UP000272003"/>
    </source>
</evidence>
<feature type="binding site" evidence="7">
    <location>
        <begin position="538"/>
        <end position="541"/>
    </location>
    <ligand>
        <name>ATP</name>
        <dbReference type="ChEBI" id="CHEBI:30616"/>
    </ligand>
</feature>
<evidence type="ECO:0000256" key="2">
    <source>
        <dbReference type="ARBA" id="ARBA00022598"/>
    </source>
</evidence>
<dbReference type="InterPro" id="IPR045864">
    <property type="entry name" value="aa-tRNA-synth_II/BPL/LPL"/>
</dbReference>
<sequence length="593" mass="67725">MNRTTYCGLVDESYLNKEVCLDGWVAKRRDLGKLIFIDLRDREGIVQLVFSDKNSAEALKVADDIRNEYVIEVKGTVVARSEKEVNPDMKTGKIEVDVSEVKILNKSVTPPFDIKNDITASEETKLKYRYLDLRRPEVQKGIILRSKIMRSVHSYFDDNGFIDVETPNLTVSTPEGARDYLVPSRLYHGSFYALPQSPQLFKQLLMGAGFDRYYQIARCFRDEDLRGDRQPEFTQIDMETSFLKPEEIQDITEGLIKKVMKDTLNIDVKTPFKRITWQESMDRFGTDQPDVRFGMELKDLSDIVKDVNFKVFSGTVQNGGKVKAIAVPDGAEKYSRKDIDKYTEYVKRFGAKGLAWMKVTDEGLTGPIAKFFDDQTVVDKMLEKTEAKPGDLLLFVADREKVVADTLGYLRCDIAEHLNMIPKDVFDFLWVVDWPLFEYDEGIERWVPAHHPFTMPNEGDEHYLNEGEDPHKAHAQSYDIILNGLELGGGSIRIHKKDLQMKMLKALGFSEERAYKRFGYFLHALDYGFPPHGGLAIGLDRFARLLAQTENIRDVIAFPKNSKATEPMTNAPAPVSKKQLDDLGLESEDDSEE</sequence>
<feature type="compositionally biased region" description="Acidic residues" evidence="8">
    <location>
        <begin position="583"/>
        <end position="593"/>
    </location>
</feature>
<dbReference type="InterPro" id="IPR047090">
    <property type="entry name" value="AspRS_core"/>
</dbReference>
<evidence type="ECO:0000256" key="4">
    <source>
        <dbReference type="ARBA" id="ARBA00022840"/>
    </source>
</evidence>
<dbReference type="Pfam" id="PF02938">
    <property type="entry name" value="GAD"/>
    <property type="match status" value="1"/>
</dbReference>
<dbReference type="Proteomes" id="UP000272003">
    <property type="component" value="Chromosome"/>
</dbReference>
<keyword evidence="7" id="KW-0963">Cytoplasm</keyword>
<dbReference type="AlphaFoldDB" id="A0A387AZT0"/>
<dbReference type="CDD" id="cd00777">
    <property type="entry name" value="AspRS_core"/>
    <property type="match status" value="1"/>
</dbReference>
<feature type="binding site" evidence="7">
    <location>
        <position position="486"/>
    </location>
    <ligand>
        <name>ATP</name>
        <dbReference type="ChEBI" id="CHEBI:30616"/>
    </ligand>
</feature>